<dbReference type="Proteomes" id="UP000585474">
    <property type="component" value="Unassembled WGS sequence"/>
</dbReference>
<evidence type="ECO:0000313" key="2">
    <source>
        <dbReference type="Proteomes" id="UP000585474"/>
    </source>
</evidence>
<organism evidence="1 2">
    <name type="scientific">Actinidia rufa</name>
    <dbReference type="NCBI Taxonomy" id="165716"/>
    <lineage>
        <taxon>Eukaryota</taxon>
        <taxon>Viridiplantae</taxon>
        <taxon>Streptophyta</taxon>
        <taxon>Embryophyta</taxon>
        <taxon>Tracheophyta</taxon>
        <taxon>Spermatophyta</taxon>
        <taxon>Magnoliopsida</taxon>
        <taxon>eudicotyledons</taxon>
        <taxon>Gunneridae</taxon>
        <taxon>Pentapetalae</taxon>
        <taxon>asterids</taxon>
        <taxon>Ericales</taxon>
        <taxon>Actinidiaceae</taxon>
        <taxon>Actinidia</taxon>
    </lineage>
</organism>
<comment type="caution">
    <text evidence="1">The sequence shown here is derived from an EMBL/GenBank/DDBJ whole genome shotgun (WGS) entry which is preliminary data.</text>
</comment>
<dbReference type="OrthoDB" id="1838890at2759"/>
<protein>
    <submittedName>
        <fullName evidence="1">Uncharacterized protein</fullName>
    </submittedName>
</protein>
<sequence length="305" mass="35534">MMPFDFNFEVPQSNQDWDSHHVSTYSPPPPWSEELLYTESHPDMTSIGQLSYGQQNFADIYSPQVQYPLVPDVYQYSQNRVWRTLCSLSFNTNKYRVPSPSMRKLCIMSHVLYVFSHSHFVTECPQAREFSEFVQKYVNTTHGCLNPSSDNSYSYTQDNEWETHSNSSWTQEPWVDDSNTFCPPSQFIATSEQPCQHYYPLLPPKNSDFEDSMLQTLQEYEASIQTFASTCQSIAELEIQVDKLVQPFSGHEEQESLTQAQQEQICEVETISERHNGELWETESELNSFEVEHNSEDHENLTHKN</sequence>
<proteinExistence type="predicted"/>
<gene>
    <name evidence="1" type="ORF">Acr_01g0010620</name>
</gene>
<keyword evidence="2" id="KW-1185">Reference proteome</keyword>
<reference evidence="1 2" key="1">
    <citation type="submission" date="2019-07" db="EMBL/GenBank/DDBJ databases">
        <title>De Novo Assembly of kiwifruit Actinidia rufa.</title>
        <authorList>
            <person name="Sugita-Konishi S."/>
            <person name="Sato K."/>
            <person name="Mori E."/>
            <person name="Abe Y."/>
            <person name="Kisaki G."/>
            <person name="Hamano K."/>
            <person name="Suezawa K."/>
            <person name="Otani M."/>
            <person name="Fukuda T."/>
            <person name="Manabe T."/>
            <person name="Gomi K."/>
            <person name="Tabuchi M."/>
            <person name="Akimitsu K."/>
            <person name="Kataoka I."/>
        </authorList>
    </citation>
    <scope>NUCLEOTIDE SEQUENCE [LARGE SCALE GENOMIC DNA]</scope>
    <source>
        <strain evidence="2">cv. Fuchu</strain>
    </source>
</reference>
<accession>A0A7J0E422</accession>
<dbReference type="AlphaFoldDB" id="A0A7J0E422"/>
<dbReference type="EMBL" id="BJWL01000001">
    <property type="protein sequence ID" value="GFY81253.1"/>
    <property type="molecule type" value="Genomic_DNA"/>
</dbReference>
<name>A0A7J0E422_9ERIC</name>
<evidence type="ECO:0000313" key="1">
    <source>
        <dbReference type="EMBL" id="GFY81253.1"/>
    </source>
</evidence>